<dbReference type="EMBL" id="WWCV01000062">
    <property type="protein sequence ID" value="MYN20056.1"/>
    <property type="molecule type" value="Genomic_DNA"/>
</dbReference>
<evidence type="ECO:0000256" key="1">
    <source>
        <dbReference type="SAM" id="MobiDB-lite"/>
    </source>
</evidence>
<comment type="caution">
    <text evidence="2">The sequence shown here is derived from an EMBL/GenBank/DDBJ whole genome shotgun (WGS) entry which is preliminary data.</text>
</comment>
<protein>
    <submittedName>
        <fullName evidence="2">DUF4150 domain-containing protein</fullName>
    </submittedName>
</protein>
<name>A0A845HUK5_9BURK</name>
<feature type="region of interest" description="Disordered" evidence="1">
    <location>
        <begin position="47"/>
        <end position="67"/>
    </location>
</feature>
<dbReference type="CDD" id="cd14740">
    <property type="entry name" value="PAAR_4"/>
    <property type="match status" value="1"/>
</dbReference>
<dbReference type="AlphaFoldDB" id="A0A845HUK5"/>
<dbReference type="Gene3D" id="2.60.200.60">
    <property type="match status" value="1"/>
</dbReference>
<keyword evidence="3" id="KW-1185">Reference proteome</keyword>
<proteinExistence type="predicted"/>
<sequence>MTDRLKLSDPSLDIQADKVAKELMLKDELDEKERKLKRNIAAIQAEITKAKQNPPAPSPSASNKIGARKEGTFKAISTAPSINKTPIGPSMVPIPYPVVQDLSSSINTARTVNFNGCPAYVIDGSTQPRCTGDEAGTGKGVKSGTVSGEVKPVAGSSTVRIEGKKVVRDGDACTMNGGNNPGIYITSSVAGSVAPKDALAFANPTLKTKKSRFQKWLHKTSFDISEAIAHPSDAMHGAARGIANIPPQLAELLLKGVVEQQAAELNEAASMQALLGHTHTAQDMTDMAKSSQHVGARIDLPKFKMRNAAEEGGDTVATIAQLFSGGAGVAKIAVIGVAKLIHVTETVTKVTEELSVRVVKAGESLTMVTGPASDGVRIVRKVKASAAGNFRAIVNKISGKVLNEADALNPGALGDDLKGLAETYSGGRYATIKLDKPLTVYRAWAPGQSKEFGAFWTLEKPEGALQARIDSALLPDWGDVRGTAYRTQATEYTMIEIPAGVTIHIGEVGAQGSTWVGGKSQLLIDGGAQAIWKTGGGPLK</sequence>
<gene>
    <name evidence="2" type="ORF">GTP81_25270</name>
</gene>
<evidence type="ECO:0000313" key="3">
    <source>
        <dbReference type="Proteomes" id="UP000484875"/>
    </source>
</evidence>
<reference evidence="2 3" key="1">
    <citation type="submission" date="2019-12" db="EMBL/GenBank/DDBJ databases">
        <title>Novel species isolated from a subtropical stream in China.</title>
        <authorList>
            <person name="Lu H."/>
        </authorList>
    </citation>
    <scope>NUCLEOTIDE SEQUENCE [LARGE SCALE GENOMIC DNA]</scope>
    <source>
        <strain evidence="2 3">FT107W</strain>
    </source>
</reference>
<dbReference type="Pfam" id="PF13665">
    <property type="entry name" value="Tox-PAAR-like"/>
    <property type="match status" value="1"/>
</dbReference>
<organism evidence="2 3">
    <name type="scientific">Duganella vulcania</name>
    <dbReference type="NCBI Taxonomy" id="2692166"/>
    <lineage>
        <taxon>Bacteria</taxon>
        <taxon>Pseudomonadati</taxon>
        <taxon>Pseudomonadota</taxon>
        <taxon>Betaproteobacteria</taxon>
        <taxon>Burkholderiales</taxon>
        <taxon>Oxalobacteraceae</taxon>
        <taxon>Telluria group</taxon>
        <taxon>Duganella</taxon>
    </lineage>
</organism>
<dbReference type="Proteomes" id="UP000484875">
    <property type="component" value="Unassembled WGS sequence"/>
</dbReference>
<dbReference type="RefSeq" id="WP_161092423.1">
    <property type="nucleotide sequence ID" value="NZ_WWCV01000062.1"/>
</dbReference>
<accession>A0A845HUK5</accession>
<evidence type="ECO:0000313" key="2">
    <source>
        <dbReference type="EMBL" id="MYN20056.1"/>
    </source>
</evidence>